<dbReference type="HOGENOM" id="CLU_1684544_0_0_5"/>
<evidence type="ECO:0000313" key="1">
    <source>
        <dbReference type="EMBL" id="AIQ88606.1"/>
    </source>
</evidence>
<dbReference type="AlphaFoldDB" id="A0A089NL45"/>
<dbReference type="EMBL" id="CP003811">
    <property type="protein sequence ID" value="AIQ88606.1"/>
    <property type="molecule type" value="Genomic_DNA"/>
</dbReference>
<dbReference type="RefSeq" id="WP_043755790.1">
    <property type="nucleotide sequence ID" value="NZ_CP003811.1"/>
</dbReference>
<organism evidence="1 2">
    <name type="scientific">Methylobacterium oryzae CBMB20</name>
    <dbReference type="NCBI Taxonomy" id="693986"/>
    <lineage>
        <taxon>Bacteria</taxon>
        <taxon>Pseudomonadati</taxon>
        <taxon>Pseudomonadota</taxon>
        <taxon>Alphaproteobacteria</taxon>
        <taxon>Hyphomicrobiales</taxon>
        <taxon>Methylobacteriaceae</taxon>
        <taxon>Methylobacterium</taxon>
    </lineage>
</organism>
<gene>
    <name evidence="1" type="ORF">MOC_0851</name>
</gene>
<dbReference type="KEGG" id="mor:MOC_0851"/>
<reference evidence="1 2" key="1">
    <citation type="journal article" date="2014" name="PLoS ONE">
        <title>Genome Information of Methylobacterium oryzae, a Plant-Probiotic Methylotroph in the Phyllosphere.</title>
        <authorList>
            <person name="Kwak M.J."/>
            <person name="Jeong H."/>
            <person name="Madhaiyan M."/>
            <person name="Lee Y."/>
            <person name="Sa T.M."/>
            <person name="Oh T.K."/>
            <person name="Kim J.F."/>
        </authorList>
    </citation>
    <scope>NUCLEOTIDE SEQUENCE [LARGE SCALE GENOMIC DNA]</scope>
    <source>
        <strain evidence="1 2">CBMB20</strain>
    </source>
</reference>
<sequence>MGRLGNVQPGRVYVDCAPCKRSGRYTVASLIDRYGADVPTVDLLRHLTASCRYQRRPGAAPARKYERLCLAAITLPPPAKQIPPVPPGVPYTIEVWRDAGGNVALHLATIYPLSMALAAFEAACREWPTHEVTLRDRARIVRKREVPPRVDGALPS</sequence>
<evidence type="ECO:0000313" key="2">
    <source>
        <dbReference type="Proteomes" id="UP000029492"/>
    </source>
</evidence>
<name>A0A089NL45_9HYPH</name>
<proteinExistence type="predicted"/>
<dbReference type="Proteomes" id="UP000029492">
    <property type="component" value="Chromosome"/>
</dbReference>
<accession>A0A089NL45</accession>
<dbReference type="STRING" id="693986.MOC_0851"/>
<protein>
    <submittedName>
        <fullName evidence="1">Protein of unassigned function</fullName>
    </submittedName>
</protein>
<dbReference type="eggNOG" id="ENOG50310I6">
    <property type="taxonomic scope" value="Bacteria"/>
</dbReference>
<keyword evidence="2" id="KW-1185">Reference proteome</keyword>